<accession>A0A223LIR3</accession>
<organism evidence="2 3">
    <name type="scientific">Erwinia phage vB_EamM_Joad</name>
    <dbReference type="NCBI Taxonomy" id="2026081"/>
    <lineage>
        <taxon>Viruses</taxon>
        <taxon>Duplodnaviria</taxon>
        <taxon>Heunggongvirae</taxon>
        <taxon>Uroviricota</taxon>
        <taxon>Caudoviricetes</taxon>
        <taxon>Chimalliviridae</taxon>
        <taxon>Risingsunvirus</taxon>
        <taxon>Risingsunvirus risingsun</taxon>
    </lineage>
</organism>
<dbReference type="EMBL" id="MF459647">
    <property type="protein sequence ID" value="ASU03901.1"/>
    <property type="molecule type" value="Genomic_DNA"/>
</dbReference>
<gene>
    <name evidence="2" type="ORF">JOAD_14</name>
</gene>
<keyword evidence="1" id="KW-0175">Coiled coil</keyword>
<sequence length="257" mass="29073">MNTSLLLIYLKDNVMSTSNAKMKPSVRKLYEDRLVKAQDHLATLMIARDNLQAAIEQAQDDVVGLQRTLADDEVLGRRSFYLPTGEAATKLAQGIDAILAAINAEQPQPESCGMIAVPFSYINDMLQRADGESVEQPELPESEQFMTMTAHVPFYRERTQSHMDRLMTQLSPAKPASDTVSRTEQARAIVQQLNVDDMSIAHYVIELLGNMKYDIPLITPDRICELAVERFENIHRREHCTVMQNNGVRFYVMTGRK</sequence>
<reference evidence="3" key="1">
    <citation type="submission" date="2017-07" db="EMBL/GenBank/DDBJ databases">
        <authorList>
            <person name="Bickmore M.X."/>
            <person name="Vaden K."/>
            <person name="Brady T.S."/>
            <person name="Tateoka O.B."/>
            <person name="Carter J.L."/>
            <person name="Pape J.A."/>
            <person name="Robinson D.M."/>
            <person name="Russell K.A."/>
            <person name="Staley L.A."/>
            <person name="Stettler J.M."/>
            <person name="Townsend M.H."/>
            <person name="Wienclaw T."/>
            <person name="Williamson T.L."/>
            <person name="Kruger J.L."/>
            <person name="Berg J.A."/>
            <person name="Sharma R."/>
            <person name="Payne A.M."/>
            <person name="Fajardo C.P."/>
            <person name="Breakwell D.P."/>
            <person name="Hope S."/>
            <person name="Grose J.H."/>
        </authorList>
    </citation>
    <scope>NUCLEOTIDE SEQUENCE [LARGE SCALE GENOMIC DNA]</scope>
</reference>
<proteinExistence type="predicted"/>
<name>A0A223LIR3_9CAUD</name>
<protein>
    <submittedName>
        <fullName evidence="2">Uncharacterized protein</fullName>
    </submittedName>
</protein>
<dbReference type="Proteomes" id="UP000222624">
    <property type="component" value="Genome"/>
</dbReference>
<evidence type="ECO:0000313" key="2">
    <source>
        <dbReference type="EMBL" id="ASU03901.1"/>
    </source>
</evidence>
<feature type="coiled-coil region" evidence="1">
    <location>
        <begin position="41"/>
        <end position="68"/>
    </location>
</feature>
<evidence type="ECO:0000256" key="1">
    <source>
        <dbReference type="SAM" id="Coils"/>
    </source>
</evidence>
<evidence type="ECO:0000313" key="3">
    <source>
        <dbReference type="Proteomes" id="UP000222624"/>
    </source>
</evidence>